<comment type="catalytic activity">
    <reaction evidence="9">
        <text>O-phospho-L-threonine + H(+) = (R)-1-aminopropan-2-yl phosphate + CO2</text>
        <dbReference type="Rhea" id="RHEA:11492"/>
        <dbReference type="ChEBI" id="CHEBI:15378"/>
        <dbReference type="ChEBI" id="CHEBI:16526"/>
        <dbReference type="ChEBI" id="CHEBI:58563"/>
        <dbReference type="ChEBI" id="CHEBI:58675"/>
        <dbReference type="EC" id="4.1.1.81"/>
    </reaction>
</comment>
<dbReference type="InterPro" id="IPR004838">
    <property type="entry name" value="NHTrfase_class1_PyrdxlP-BS"/>
</dbReference>
<accession>A0ABU9YDY9</accession>
<protein>
    <recommendedName>
        <fullName evidence="4">threonine-phosphate decarboxylase</fullName>
        <ecNumber evidence="4">4.1.1.81</ecNumber>
    </recommendedName>
    <alternativeName>
        <fullName evidence="8">L-threonine-O-3-phosphate decarboxylase</fullName>
    </alternativeName>
</protein>
<keyword evidence="12" id="KW-1185">Reference proteome</keyword>
<evidence type="ECO:0000256" key="3">
    <source>
        <dbReference type="ARBA" id="ARBA00004953"/>
    </source>
</evidence>
<evidence type="ECO:0000256" key="4">
    <source>
        <dbReference type="ARBA" id="ARBA00012285"/>
    </source>
</evidence>
<dbReference type="Gene3D" id="3.40.640.10">
    <property type="entry name" value="Type I PLP-dependent aspartate aminotransferase-like (Major domain)"/>
    <property type="match status" value="1"/>
</dbReference>
<dbReference type="RefSeq" id="WP_345931033.1">
    <property type="nucleotide sequence ID" value="NZ_JBBKTV010000001.1"/>
</dbReference>
<proteinExistence type="predicted"/>
<dbReference type="PROSITE" id="PS00105">
    <property type="entry name" value="AA_TRANSFER_CLASS_1"/>
    <property type="match status" value="1"/>
</dbReference>
<evidence type="ECO:0000256" key="8">
    <source>
        <dbReference type="ARBA" id="ARBA00029996"/>
    </source>
</evidence>
<dbReference type="PANTHER" id="PTHR42885:SF1">
    <property type="entry name" value="THREONINE-PHOSPHATE DECARBOXYLASE"/>
    <property type="match status" value="1"/>
</dbReference>
<name>A0ABU9YDY9_9PROT</name>
<keyword evidence="5" id="KW-0169">Cobalamin biosynthesis</keyword>
<keyword evidence="6" id="KW-0663">Pyridoxal phosphate</keyword>
<comment type="caution">
    <text evidence="11">The sequence shown here is derived from an EMBL/GenBank/DDBJ whole genome shotgun (WGS) entry which is preliminary data.</text>
</comment>
<dbReference type="Pfam" id="PF00155">
    <property type="entry name" value="Aminotran_1_2"/>
    <property type="match status" value="1"/>
</dbReference>
<dbReference type="InterPro" id="IPR015422">
    <property type="entry name" value="PyrdxlP-dep_Trfase_small"/>
</dbReference>
<feature type="domain" description="Aminotransferase class I/classII large" evidence="10">
    <location>
        <begin position="29"/>
        <end position="335"/>
    </location>
</feature>
<dbReference type="NCBIfam" id="TIGR01140">
    <property type="entry name" value="L_thr_O3P_dcar"/>
    <property type="match status" value="1"/>
</dbReference>
<evidence type="ECO:0000256" key="1">
    <source>
        <dbReference type="ARBA" id="ARBA00001933"/>
    </source>
</evidence>
<evidence type="ECO:0000256" key="2">
    <source>
        <dbReference type="ARBA" id="ARBA00003444"/>
    </source>
</evidence>
<sequence>MTGTAPAGRDHGGGLTRMMARYPHAPRPWIDLSTGINRNPYPIDIANDLADAWTRLPDDDLIRPCIAAARRFYGAASDDHLCLGPGSQALIQALPFAVPRGRVAVLGPTYNEHGPAWQRSGHTVCVVTDPADLTASGIDTALVVNPNNPDGRLHAPDMLMDLAQVMARRGGRLVVDEAFGETAPAASVAASAGPALIVLRSFGKFFGLAGLRLGVAIADPAVAAAMADHLGPWAVSGPALAVAAQAYGDAGWAARTRDRLASDARRLDRLLAGAGLKAVGGTDLFRTVDAGSRARAATILAHLAARHGILIRDWPAAVTIPEQAGWLRFGIPAHHVADAIGTGGLDEWQRLAAALADAAMHTDG</sequence>
<dbReference type="SUPFAM" id="SSF53383">
    <property type="entry name" value="PLP-dependent transferases"/>
    <property type="match status" value="1"/>
</dbReference>
<dbReference type="EC" id="4.1.1.81" evidence="4"/>
<dbReference type="PANTHER" id="PTHR42885">
    <property type="entry name" value="HISTIDINOL-PHOSPHATE AMINOTRANSFERASE-RELATED"/>
    <property type="match status" value="1"/>
</dbReference>
<dbReference type="CDD" id="cd00609">
    <property type="entry name" value="AAT_like"/>
    <property type="match status" value="1"/>
</dbReference>
<evidence type="ECO:0000313" key="12">
    <source>
        <dbReference type="Proteomes" id="UP001413721"/>
    </source>
</evidence>
<evidence type="ECO:0000313" key="11">
    <source>
        <dbReference type="EMBL" id="MEN2986946.1"/>
    </source>
</evidence>
<reference evidence="11 12" key="1">
    <citation type="submission" date="2024-03" db="EMBL/GenBank/DDBJ databases">
        <title>High-quality draft genome sequencing of Tistrella sp. BH-R2-4.</title>
        <authorList>
            <person name="Dong C."/>
        </authorList>
    </citation>
    <scope>NUCLEOTIDE SEQUENCE [LARGE SCALE GENOMIC DNA]</scope>
    <source>
        <strain evidence="11 12">BH-R2-4</strain>
    </source>
</reference>
<comment type="cofactor">
    <cofactor evidence="1">
        <name>pyridoxal 5'-phosphate</name>
        <dbReference type="ChEBI" id="CHEBI:597326"/>
    </cofactor>
</comment>
<comment type="pathway">
    <text evidence="3">Cofactor biosynthesis; adenosylcobalamin biosynthesis.</text>
</comment>
<dbReference type="InterPro" id="IPR004839">
    <property type="entry name" value="Aminotransferase_I/II_large"/>
</dbReference>
<dbReference type="InterPro" id="IPR015421">
    <property type="entry name" value="PyrdxlP-dep_Trfase_major"/>
</dbReference>
<evidence type="ECO:0000256" key="9">
    <source>
        <dbReference type="ARBA" id="ARBA00048531"/>
    </source>
</evidence>
<dbReference type="InterPro" id="IPR015424">
    <property type="entry name" value="PyrdxlP-dep_Trfase"/>
</dbReference>
<keyword evidence="7 11" id="KW-0456">Lyase</keyword>
<comment type="function">
    <text evidence="2">Decarboxylates L-threonine-O-3-phosphate to yield (R)-1-amino-2-propanol O-2-phosphate, the precursor for the linkage between the nucleotide loop and the corrin ring in cobalamin.</text>
</comment>
<evidence type="ECO:0000256" key="6">
    <source>
        <dbReference type="ARBA" id="ARBA00022898"/>
    </source>
</evidence>
<organism evidence="11 12">
    <name type="scientific">Tistrella arctica</name>
    <dbReference type="NCBI Taxonomy" id="3133430"/>
    <lineage>
        <taxon>Bacteria</taxon>
        <taxon>Pseudomonadati</taxon>
        <taxon>Pseudomonadota</taxon>
        <taxon>Alphaproteobacteria</taxon>
        <taxon>Geminicoccales</taxon>
        <taxon>Geminicoccaceae</taxon>
        <taxon>Tistrella</taxon>
    </lineage>
</organism>
<evidence type="ECO:0000256" key="7">
    <source>
        <dbReference type="ARBA" id="ARBA00023239"/>
    </source>
</evidence>
<dbReference type="Gene3D" id="3.90.1150.10">
    <property type="entry name" value="Aspartate Aminotransferase, domain 1"/>
    <property type="match status" value="1"/>
</dbReference>
<dbReference type="GO" id="GO:0048472">
    <property type="term" value="F:threonine-phosphate decarboxylase activity"/>
    <property type="evidence" value="ECO:0007669"/>
    <property type="project" value="UniProtKB-EC"/>
</dbReference>
<evidence type="ECO:0000259" key="10">
    <source>
        <dbReference type="Pfam" id="PF00155"/>
    </source>
</evidence>
<gene>
    <name evidence="11" type="primary">cobD</name>
    <name evidence="11" type="ORF">WG926_01425</name>
</gene>
<evidence type="ECO:0000256" key="5">
    <source>
        <dbReference type="ARBA" id="ARBA00022573"/>
    </source>
</evidence>
<dbReference type="EMBL" id="JBBKTW010000001">
    <property type="protein sequence ID" value="MEN2986946.1"/>
    <property type="molecule type" value="Genomic_DNA"/>
</dbReference>
<dbReference type="Proteomes" id="UP001413721">
    <property type="component" value="Unassembled WGS sequence"/>
</dbReference>
<dbReference type="InterPro" id="IPR005860">
    <property type="entry name" value="CobD"/>
</dbReference>